<proteinExistence type="predicted"/>
<feature type="compositionally biased region" description="Polar residues" evidence="1">
    <location>
        <begin position="108"/>
        <end position="125"/>
    </location>
</feature>
<feature type="region of interest" description="Disordered" evidence="1">
    <location>
        <begin position="80"/>
        <end position="215"/>
    </location>
</feature>
<dbReference type="AlphaFoldDB" id="A0A094ZY70"/>
<feature type="compositionally biased region" description="Polar residues" evidence="1">
    <location>
        <begin position="80"/>
        <end position="95"/>
    </location>
</feature>
<evidence type="ECO:0000256" key="1">
    <source>
        <dbReference type="SAM" id="MobiDB-lite"/>
    </source>
</evidence>
<reference evidence="2" key="1">
    <citation type="journal article" date="2012" name="Nat. Genet.">
        <title>Whole-genome sequence of Schistosoma haematobium.</title>
        <authorList>
            <person name="Young N.D."/>
            <person name="Jex A.R."/>
            <person name="Li B."/>
            <person name="Liu S."/>
            <person name="Yang L."/>
            <person name="Xiong Z."/>
            <person name="Li Y."/>
            <person name="Cantacessi C."/>
            <person name="Hall R.S."/>
            <person name="Xu X."/>
            <person name="Chen F."/>
            <person name="Wu X."/>
            <person name="Zerlotini A."/>
            <person name="Oliveira G."/>
            <person name="Hofmann A."/>
            <person name="Zhang G."/>
            <person name="Fang X."/>
            <person name="Kang Y."/>
            <person name="Campbell B.E."/>
            <person name="Loukas A."/>
            <person name="Ranganathan S."/>
            <person name="Rollinson D."/>
            <person name="Rinaldi G."/>
            <person name="Brindley P.J."/>
            <person name="Yang H."/>
            <person name="Wang J."/>
            <person name="Wang J."/>
            <person name="Gasser R.B."/>
        </authorList>
    </citation>
    <scope>NUCLEOTIDE SEQUENCE [LARGE SCALE GENOMIC DNA]</scope>
</reference>
<gene>
    <name evidence="2" type="ORF">MS3_08342</name>
</gene>
<evidence type="ECO:0000313" key="2">
    <source>
        <dbReference type="EMBL" id="KGB39890.1"/>
    </source>
</evidence>
<name>A0A094ZY70_SCHHA</name>
<organism evidence="2">
    <name type="scientific">Schistosoma haematobium</name>
    <name type="common">Blood fluke</name>
    <dbReference type="NCBI Taxonomy" id="6185"/>
    <lineage>
        <taxon>Eukaryota</taxon>
        <taxon>Metazoa</taxon>
        <taxon>Spiralia</taxon>
        <taxon>Lophotrochozoa</taxon>
        <taxon>Platyhelminthes</taxon>
        <taxon>Trematoda</taxon>
        <taxon>Digenea</taxon>
        <taxon>Strigeidida</taxon>
        <taxon>Schistosomatoidea</taxon>
        <taxon>Schistosomatidae</taxon>
        <taxon>Schistosoma</taxon>
    </lineage>
</organism>
<accession>A0A094ZY70</accession>
<dbReference type="EMBL" id="KL251313">
    <property type="protein sequence ID" value="KGB39890.1"/>
    <property type="molecule type" value="Genomic_DNA"/>
</dbReference>
<sequence>MSVFERLQQRLAKCSTSSRGQETAQIYHKNKSTSEQAIFLDGVVTTTDDRSTTNTLPLCHNHSQTWSVESRMASKIANSYSNPSLHTVGTVNSKGEATPDTEIDVPKSNFSHSQDHLNTPSNSSYQRQPQQPRRKRAKTPISDSLGDLPNQESSSGAQLQKHHRSVSNLGVDLTDQLSNRDSDSEENVNNSNNVNGHYESQETSNSNENRTKSIIKEDKYSEVSDAFKMKSTDLVIPNDLTHTPITSLCTWLEINSFLLPNSKQFCGFFKLLTLNGQLNGSEVLSNFMLLLCYLSSLPANEDN</sequence>
<protein>
    <submittedName>
        <fullName evidence="2">Uncharacterized protein</fullName>
    </submittedName>
</protein>